<feature type="domain" description="CinA C-terminal" evidence="1">
    <location>
        <begin position="16"/>
        <end position="169"/>
    </location>
</feature>
<dbReference type="InParanoid" id="A0A132B921"/>
<sequence length="176" mass="18243">MASPTKIFPPEKIRAVVEDVASLLKERKETVSVAETAAGGIISASLLSTPGASGFYKGGLTLYTLESRIAFAGWTQENITSYAGPTTDVVAGLARNVRAKLGSTYTVCESGTAGPTGGKTANRTPGYVALAVATERGVFERELSTGLGGDREANMVQFAVEALGLLKDVIKGDAKL</sequence>
<protein>
    <recommendedName>
        <fullName evidence="1">CinA C-terminal domain-containing protein</fullName>
    </recommendedName>
</protein>
<dbReference type="Gene3D" id="3.90.950.20">
    <property type="entry name" value="CinA-like"/>
    <property type="match status" value="1"/>
</dbReference>
<dbReference type="InterPro" id="IPR036653">
    <property type="entry name" value="CinA-like_C"/>
</dbReference>
<evidence type="ECO:0000259" key="1">
    <source>
        <dbReference type="Pfam" id="PF02464"/>
    </source>
</evidence>
<proteinExistence type="predicted"/>
<evidence type="ECO:0000313" key="2">
    <source>
        <dbReference type="EMBL" id="KUJ08871.1"/>
    </source>
</evidence>
<keyword evidence="3" id="KW-1185">Reference proteome</keyword>
<dbReference type="OrthoDB" id="2350783at2759"/>
<organism evidence="2 3">
    <name type="scientific">Mollisia scopiformis</name>
    <name type="common">Conifer needle endophyte fungus</name>
    <name type="synonym">Phialocephala scopiformis</name>
    <dbReference type="NCBI Taxonomy" id="149040"/>
    <lineage>
        <taxon>Eukaryota</taxon>
        <taxon>Fungi</taxon>
        <taxon>Dikarya</taxon>
        <taxon>Ascomycota</taxon>
        <taxon>Pezizomycotina</taxon>
        <taxon>Leotiomycetes</taxon>
        <taxon>Helotiales</taxon>
        <taxon>Mollisiaceae</taxon>
        <taxon>Mollisia</taxon>
    </lineage>
</organism>
<dbReference type="Proteomes" id="UP000070700">
    <property type="component" value="Unassembled WGS sequence"/>
</dbReference>
<gene>
    <name evidence="2" type="ORF">LY89DRAFT_690841</name>
</gene>
<dbReference type="SUPFAM" id="SSF142433">
    <property type="entry name" value="CinA-like"/>
    <property type="match status" value="1"/>
</dbReference>
<dbReference type="AlphaFoldDB" id="A0A132B921"/>
<dbReference type="EMBL" id="KQ947434">
    <property type="protein sequence ID" value="KUJ08871.1"/>
    <property type="molecule type" value="Genomic_DNA"/>
</dbReference>
<accession>A0A132B921</accession>
<evidence type="ECO:0000313" key="3">
    <source>
        <dbReference type="Proteomes" id="UP000070700"/>
    </source>
</evidence>
<dbReference type="InterPro" id="IPR008136">
    <property type="entry name" value="CinA_C"/>
</dbReference>
<dbReference type="KEGG" id="psco:LY89DRAFT_690841"/>
<dbReference type="Pfam" id="PF02464">
    <property type="entry name" value="CinA"/>
    <property type="match status" value="1"/>
</dbReference>
<dbReference type="GeneID" id="28825906"/>
<dbReference type="RefSeq" id="XP_018063226.1">
    <property type="nucleotide sequence ID" value="XM_018216180.1"/>
</dbReference>
<reference evidence="2 3" key="1">
    <citation type="submission" date="2015-10" db="EMBL/GenBank/DDBJ databases">
        <title>Full genome of DAOMC 229536 Phialocephala scopiformis, a fungal endophyte of spruce producing the potent anti-insectan compound rugulosin.</title>
        <authorList>
            <consortium name="DOE Joint Genome Institute"/>
            <person name="Walker A.K."/>
            <person name="Frasz S.L."/>
            <person name="Seifert K.A."/>
            <person name="Miller J.D."/>
            <person name="Mondo S.J."/>
            <person name="Labutti K."/>
            <person name="Lipzen A."/>
            <person name="Dockter R."/>
            <person name="Kennedy M."/>
            <person name="Grigoriev I.V."/>
            <person name="Spatafora J.W."/>
        </authorList>
    </citation>
    <scope>NUCLEOTIDE SEQUENCE [LARGE SCALE GENOMIC DNA]</scope>
    <source>
        <strain evidence="2 3">CBS 120377</strain>
    </source>
</reference>
<name>A0A132B921_MOLSC</name>